<dbReference type="EMBL" id="CP012746">
    <property type="protein sequence ID" value="ALL65327.1"/>
    <property type="molecule type" value="Genomic_DNA"/>
</dbReference>
<gene>
    <name evidence="2" type="ORF">K788_0004575</name>
</gene>
<sequence length="149" mass="16430">MPVTEEVLWERLKIVLLAIVWVGSVIGLINSIETTRAFLDLAVAAPGRVVALNAGGSHPEIEYINKKGDRVSYPQGGWIGGYKVGDRVTVLYLEHSSNPLATIDRIGAIWSSTIFIACLVVGFPLMGFTGFMYKKLYGNEDRSKWKITD</sequence>
<keyword evidence="1" id="KW-0812">Transmembrane</keyword>
<reference evidence="2 3" key="1">
    <citation type="journal article" date="2014" name="Genome Announc.">
        <title>Draft Genome Sequence of the Haloacid-Degrading Burkholderia caribensis Strain MBA4.</title>
        <authorList>
            <person name="Pan Y."/>
            <person name="Kong K.F."/>
            <person name="Tsang J.S."/>
        </authorList>
    </citation>
    <scope>NUCLEOTIDE SEQUENCE [LARGE SCALE GENOMIC DNA]</scope>
    <source>
        <strain evidence="2 3">MBA4</strain>
    </source>
</reference>
<evidence type="ECO:0000256" key="1">
    <source>
        <dbReference type="SAM" id="Phobius"/>
    </source>
</evidence>
<feature type="transmembrane region" description="Helical" evidence="1">
    <location>
        <begin position="12"/>
        <end position="32"/>
    </location>
</feature>
<dbReference type="RefSeq" id="WP_036005538.1">
    <property type="nucleotide sequence ID" value="NZ_CP012746.1"/>
</dbReference>
<proteinExistence type="predicted"/>
<dbReference type="AlphaFoldDB" id="A0A0P0RB08"/>
<dbReference type="Proteomes" id="UP000019146">
    <property type="component" value="Chromosome 1"/>
</dbReference>
<keyword evidence="1" id="KW-0472">Membrane</keyword>
<keyword evidence="1" id="KW-1133">Transmembrane helix</keyword>
<feature type="transmembrane region" description="Helical" evidence="1">
    <location>
        <begin position="108"/>
        <end position="133"/>
    </location>
</feature>
<accession>A0A0P0RB08</accession>
<protein>
    <recommendedName>
        <fullName evidence="4">DUF3592 domain-containing protein</fullName>
    </recommendedName>
</protein>
<evidence type="ECO:0000313" key="2">
    <source>
        <dbReference type="EMBL" id="ALL65327.1"/>
    </source>
</evidence>
<evidence type="ECO:0008006" key="4">
    <source>
        <dbReference type="Google" id="ProtNLM"/>
    </source>
</evidence>
<organism evidence="2 3">
    <name type="scientific">Paraburkholderia caribensis MBA4</name>
    <dbReference type="NCBI Taxonomy" id="1323664"/>
    <lineage>
        <taxon>Bacteria</taxon>
        <taxon>Pseudomonadati</taxon>
        <taxon>Pseudomonadota</taxon>
        <taxon>Betaproteobacteria</taxon>
        <taxon>Burkholderiales</taxon>
        <taxon>Burkholderiaceae</taxon>
        <taxon>Paraburkholderia</taxon>
    </lineage>
</organism>
<dbReference type="KEGG" id="bcai:K788_0004575"/>
<dbReference type="GeneID" id="69969395"/>
<evidence type="ECO:0000313" key="3">
    <source>
        <dbReference type="Proteomes" id="UP000019146"/>
    </source>
</evidence>
<name>A0A0P0RB08_9BURK</name>